<dbReference type="AlphaFoldDB" id="A0A8T2APF2"/>
<reference evidence="1 2" key="1">
    <citation type="submission" date="2020-12" db="EMBL/GenBank/DDBJ databases">
        <title>Concerted genomic and epigenomic changes stabilize Arabidopsis allopolyploids.</title>
        <authorList>
            <person name="Chen Z."/>
        </authorList>
    </citation>
    <scope>NUCLEOTIDE SEQUENCE [LARGE SCALE GENOMIC DNA]</scope>
    <source>
        <strain evidence="1">Allo738</strain>
        <tissue evidence="1">Leaf</tissue>
    </source>
</reference>
<accession>A0A8T2APF2</accession>
<name>A0A8T2APF2_9BRAS</name>
<comment type="caution">
    <text evidence="1">The sequence shown here is derived from an EMBL/GenBank/DDBJ whole genome shotgun (WGS) entry which is preliminary data.</text>
</comment>
<protein>
    <submittedName>
        <fullName evidence="1">Uncharacterized protein</fullName>
    </submittedName>
</protein>
<evidence type="ECO:0000313" key="1">
    <source>
        <dbReference type="EMBL" id="KAG7575838.1"/>
    </source>
</evidence>
<proteinExistence type="predicted"/>
<dbReference type="EMBL" id="JAEFBK010000008">
    <property type="protein sequence ID" value="KAG7575838.1"/>
    <property type="molecule type" value="Genomic_DNA"/>
</dbReference>
<keyword evidence="2" id="KW-1185">Reference proteome</keyword>
<evidence type="ECO:0000313" key="2">
    <source>
        <dbReference type="Proteomes" id="UP000694240"/>
    </source>
</evidence>
<dbReference type="Proteomes" id="UP000694240">
    <property type="component" value="Chromosome 8"/>
</dbReference>
<organism evidence="1 2">
    <name type="scientific">Arabidopsis thaliana x Arabidopsis arenosa</name>
    <dbReference type="NCBI Taxonomy" id="1240361"/>
    <lineage>
        <taxon>Eukaryota</taxon>
        <taxon>Viridiplantae</taxon>
        <taxon>Streptophyta</taxon>
        <taxon>Embryophyta</taxon>
        <taxon>Tracheophyta</taxon>
        <taxon>Spermatophyta</taxon>
        <taxon>Magnoliopsida</taxon>
        <taxon>eudicotyledons</taxon>
        <taxon>Gunneridae</taxon>
        <taxon>Pentapetalae</taxon>
        <taxon>rosids</taxon>
        <taxon>malvids</taxon>
        <taxon>Brassicales</taxon>
        <taxon>Brassicaceae</taxon>
        <taxon>Camelineae</taxon>
        <taxon>Arabidopsis</taxon>
    </lineage>
</organism>
<gene>
    <name evidence="1" type="ORF">ISN45_Aa03g002890</name>
</gene>
<sequence length="51" mass="5968">MHDDDVYIKLLKDICNKLMKVTLCCGRLVGYVFLYVAHERLLMCPLQILEP</sequence>